<evidence type="ECO:0000259" key="1">
    <source>
        <dbReference type="Pfam" id="PF03644"/>
    </source>
</evidence>
<keyword evidence="3" id="KW-1185">Reference proteome</keyword>
<protein>
    <submittedName>
        <fullName evidence="2">Glycosyl hydrolase family 85-domain-containing protein</fullName>
    </submittedName>
</protein>
<reference evidence="2 3" key="1">
    <citation type="submission" date="2017-04" db="EMBL/GenBank/DDBJ databases">
        <title>Draft genome sequence of Tuber borchii Vittad., a whitish edible truffle.</title>
        <authorList>
            <consortium name="DOE Joint Genome Institute"/>
            <person name="Murat C."/>
            <person name="Kuo A."/>
            <person name="Barry K.W."/>
            <person name="Clum A."/>
            <person name="Dockter R.B."/>
            <person name="Fauchery L."/>
            <person name="Iotti M."/>
            <person name="Kohler A."/>
            <person name="Labutti K."/>
            <person name="Lindquist E.A."/>
            <person name="Lipzen A."/>
            <person name="Ohm R.A."/>
            <person name="Wang M."/>
            <person name="Grigoriev I.V."/>
            <person name="Zambonelli A."/>
            <person name="Martin F.M."/>
        </authorList>
    </citation>
    <scope>NUCLEOTIDE SEQUENCE [LARGE SCALE GENOMIC DNA]</scope>
    <source>
        <strain evidence="2 3">Tbo3840</strain>
    </source>
</reference>
<dbReference type="AlphaFoldDB" id="A0A2T7A1Q6"/>
<feature type="domain" description="Cytosolic endo-beta-N-acetylglucosaminidase TIM barrel" evidence="1">
    <location>
        <begin position="200"/>
        <end position="346"/>
    </location>
</feature>
<gene>
    <name evidence="2" type="ORF">B9Z19DRAFT_1121951</name>
</gene>
<dbReference type="Gene3D" id="2.60.120.260">
    <property type="entry name" value="Galactose-binding domain-like"/>
    <property type="match status" value="1"/>
</dbReference>
<dbReference type="InterPro" id="IPR032979">
    <property type="entry name" value="ENGase"/>
</dbReference>
<dbReference type="GO" id="GO:0033925">
    <property type="term" value="F:mannosyl-glycoprotein endo-beta-N-acetylglucosaminidase activity"/>
    <property type="evidence" value="ECO:0007669"/>
    <property type="project" value="UniProtKB-EC"/>
</dbReference>
<accession>A0A2T7A1Q6</accession>
<dbReference type="PANTHER" id="PTHR13246">
    <property type="entry name" value="ENDO BETA N-ACETYLGLUCOSAMINIDASE"/>
    <property type="match status" value="1"/>
</dbReference>
<evidence type="ECO:0000313" key="3">
    <source>
        <dbReference type="Proteomes" id="UP000244722"/>
    </source>
</evidence>
<feature type="domain" description="Cytosolic endo-beta-N-acetylglucosaminidase TIM barrel" evidence="1">
    <location>
        <begin position="80"/>
        <end position="198"/>
    </location>
</feature>
<dbReference type="EMBL" id="NESQ01000042">
    <property type="protein sequence ID" value="PUU81657.1"/>
    <property type="molecule type" value="Genomic_DNA"/>
</dbReference>
<dbReference type="InterPro" id="IPR005201">
    <property type="entry name" value="TIM_ENGase"/>
</dbReference>
<organism evidence="2 3">
    <name type="scientific">Tuber borchii</name>
    <name type="common">White truffle</name>
    <dbReference type="NCBI Taxonomy" id="42251"/>
    <lineage>
        <taxon>Eukaryota</taxon>
        <taxon>Fungi</taxon>
        <taxon>Dikarya</taxon>
        <taxon>Ascomycota</taxon>
        <taxon>Pezizomycotina</taxon>
        <taxon>Pezizomycetes</taxon>
        <taxon>Pezizales</taxon>
        <taxon>Tuberaceae</taxon>
        <taxon>Tuber</taxon>
    </lineage>
</organism>
<dbReference type="Pfam" id="PF03644">
    <property type="entry name" value="Glyco_hydro_85"/>
    <property type="match status" value="2"/>
</dbReference>
<dbReference type="Proteomes" id="UP000244722">
    <property type="component" value="Unassembled WGS sequence"/>
</dbReference>
<dbReference type="Gene3D" id="3.20.20.80">
    <property type="entry name" value="Glycosidases"/>
    <property type="match status" value="1"/>
</dbReference>
<proteinExistence type="predicted"/>
<sequence length="622" mass="68181">MSNPKDFIYISEMSELANWRPEDIEIQASKVSNTPLLGRRPLPQLNHLLEGLPIPNLLSCHDYKGGYHPEESAQGQFPAPPGPIYTAAHLHLIDTFVYFSHHLVSIPPSPWINTLHRNGVRVLGTFIAEGDTGFIALSRLLDKGSEGEYMFATQLALIAETYGFDGWLMKIEASPPGEHLVPGELEAFLKELRNALKELDGLTQLNTPFFKATDGLFTNYGWRKQELEDTRSVANIMNRVADIYTGIDCFGRGSLGGGGFGVGEALSLIQKAGTSAALFAPGWTYENFGGKDFESVDRKFWVNEGSYYRDTGGTIVAPISYYVSKKACGGAEFFFTNFNRAFGKGWWVNGVKAMNTPWVHIGAQSILPSKNSPKAHNLKWSFTDEMAYFGGTSLNISMVGSIAEGVDFCPLYSTAITANGSSIQVAYLLPERSPTEILEGGVVGVYYTSDAAQVTTRLPLPRGPRGVWKTTTFPPIDAGPNERITGLGIYYKHPNISRAPSGFKALTLGSLHISPIPTIPEQPSRITEVVSTLDKGDGSTKLSWRVYKRNFSPVMRKLRSVHGCFSGKTGDFASFLVWRGEELVGVSYCLEYDVPAGVAVGDWRVDGVTWGGAIVRGEEEVR</sequence>
<dbReference type="STRING" id="42251.A0A2T7A1Q6"/>
<keyword evidence="2" id="KW-0378">Hydrolase</keyword>
<comment type="caution">
    <text evidence="2">The sequence shown here is derived from an EMBL/GenBank/DDBJ whole genome shotgun (WGS) entry which is preliminary data.</text>
</comment>
<evidence type="ECO:0000313" key="2">
    <source>
        <dbReference type="EMBL" id="PUU81657.1"/>
    </source>
</evidence>
<dbReference type="PANTHER" id="PTHR13246:SF1">
    <property type="entry name" value="CYTOSOLIC ENDO-BETA-N-ACETYLGLUCOSAMINIDASE"/>
    <property type="match status" value="1"/>
</dbReference>
<dbReference type="OrthoDB" id="284473at2759"/>
<name>A0A2T7A1Q6_TUBBO</name>
<dbReference type="GO" id="GO:0005829">
    <property type="term" value="C:cytosol"/>
    <property type="evidence" value="ECO:0007669"/>
    <property type="project" value="UniProtKB-SubCell"/>
</dbReference>